<dbReference type="GO" id="GO:0005516">
    <property type="term" value="F:calmodulin binding"/>
    <property type="evidence" value="ECO:0007669"/>
    <property type="project" value="InterPro"/>
</dbReference>
<feature type="compositionally biased region" description="Polar residues" evidence="1">
    <location>
        <begin position="1"/>
        <end position="10"/>
    </location>
</feature>
<reference evidence="3" key="1">
    <citation type="submission" date="2020-12" db="EMBL/GenBank/DDBJ databases">
        <title>WGS assembly of Carya illinoinensis cv. Pawnee.</title>
        <authorList>
            <person name="Platts A."/>
            <person name="Shu S."/>
            <person name="Wright S."/>
            <person name="Barry K."/>
            <person name="Edger P."/>
            <person name="Pires J.C."/>
            <person name="Schmutz J."/>
        </authorList>
    </citation>
    <scope>NUCLEOTIDE SEQUENCE</scope>
    <source>
        <tissue evidence="3">Leaf</tissue>
    </source>
</reference>
<feature type="compositionally biased region" description="Polar residues" evidence="1">
    <location>
        <begin position="107"/>
        <end position="116"/>
    </location>
</feature>
<dbReference type="PANTHER" id="PTHR33349:SF1">
    <property type="entry name" value="EMB|CAB62594.1"/>
    <property type="match status" value="1"/>
</dbReference>
<feature type="compositionally biased region" description="Polar residues" evidence="1">
    <location>
        <begin position="207"/>
        <end position="221"/>
    </location>
</feature>
<feature type="compositionally biased region" description="Acidic residues" evidence="1">
    <location>
        <begin position="431"/>
        <end position="455"/>
    </location>
</feature>
<dbReference type="Pfam" id="PF07839">
    <property type="entry name" value="CaM_binding"/>
    <property type="match status" value="1"/>
</dbReference>
<sequence length="618" mass="68865">MAEGSVNSPVTPERTMPNGNNLRRNSTGKASSSNTGESILPHYLRASTGSCHDFCKYGRKHAFEEKERRSMLKRVVKKSFDSRNPVVTVALPRRKETLVIKLKPSHESQSYTSDTPWTIKHEASKQSLESQNPAERDVLVERKKKSGVEIKSSSYSKAPSHESKSYSCDTPQTIKREVSKQSPDSQNQAESKLLVERKKKSGVKFKSSPSSKTHISHNPKTMKQEVSSSEKVKVFSRKGSAKAKDLNLSMKHATSLKPQSLTAMPRSFPNSTGGKSGLSGLRNGDVKTGKMSGTFRVAAKKVLAPPPASLPSKSSVNKVANVNERNHRDLKIVSPYTNNNIRKAEPKQHDEVHEKTLYVIKMETENKPLESDQNESHAIELLPAASSPPKFLSLPNAQSSSSHEEDCEEESEYTMSEAEDELPSESNETEHIEEAEEDCEEESEYTMSEAEDELPSESSETEHIEEAETVEERYNGRPRKAGMVCSEDKKGQALKLKFRRGKVVDSQSLTNSPRRLKFKRGKVLGDNQNVKAVVRRRSFKRPEVDSDTYGTEPDPQKVVLRHQDVQGKRDAQGLFNNVIEETASKLAETRKSKVKALVGAFETVISLQEKKPSANTVT</sequence>
<dbReference type="AlphaFoldDB" id="A0A8T1QS21"/>
<name>A0A8T1QS21_CARIL</name>
<feature type="domain" description="Calmodulin-binding" evidence="2">
    <location>
        <begin position="492"/>
        <end position="606"/>
    </location>
</feature>
<dbReference type="InterPro" id="IPR012417">
    <property type="entry name" value="CaM-bd_dom_pln"/>
</dbReference>
<protein>
    <recommendedName>
        <fullName evidence="2">Calmodulin-binding domain-containing protein</fullName>
    </recommendedName>
</protein>
<dbReference type="Proteomes" id="UP000811609">
    <property type="component" value="Chromosome 4"/>
</dbReference>
<feature type="compositionally biased region" description="Basic and acidic residues" evidence="1">
    <location>
        <begin position="460"/>
        <end position="475"/>
    </location>
</feature>
<feature type="compositionally biased region" description="Basic and acidic residues" evidence="1">
    <location>
        <begin position="342"/>
        <end position="378"/>
    </location>
</feature>
<organism evidence="3 4">
    <name type="scientific">Carya illinoinensis</name>
    <name type="common">Pecan</name>
    <dbReference type="NCBI Taxonomy" id="32201"/>
    <lineage>
        <taxon>Eukaryota</taxon>
        <taxon>Viridiplantae</taxon>
        <taxon>Streptophyta</taxon>
        <taxon>Embryophyta</taxon>
        <taxon>Tracheophyta</taxon>
        <taxon>Spermatophyta</taxon>
        <taxon>Magnoliopsida</taxon>
        <taxon>eudicotyledons</taxon>
        <taxon>Gunneridae</taxon>
        <taxon>Pentapetalae</taxon>
        <taxon>rosids</taxon>
        <taxon>fabids</taxon>
        <taxon>Fagales</taxon>
        <taxon>Juglandaceae</taxon>
        <taxon>Carya</taxon>
    </lineage>
</organism>
<feature type="region of interest" description="Disordered" evidence="1">
    <location>
        <begin position="101"/>
        <end position="289"/>
    </location>
</feature>
<gene>
    <name evidence="3" type="ORF">CIPAW_04G058300</name>
</gene>
<evidence type="ECO:0000259" key="2">
    <source>
        <dbReference type="SMART" id="SM01054"/>
    </source>
</evidence>
<evidence type="ECO:0000313" key="4">
    <source>
        <dbReference type="Proteomes" id="UP000811609"/>
    </source>
</evidence>
<feature type="compositionally biased region" description="Polar residues" evidence="1">
    <location>
        <begin position="180"/>
        <end position="190"/>
    </location>
</feature>
<feature type="compositionally biased region" description="Polar residues" evidence="1">
    <location>
        <begin position="17"/>
        <end position="37"/>
    </location>
</feature>
<feature type="compositionally biased region" description="Polar residues" evidence="1">
    <location>
        <begin position="256"/>
        <end position="273"/>
    </location>
</feature>
<evidence type="ECO:0000256" key="1">
    <source>
        <dbReference type="SAM" id="MobiDB-lite"/>
    </source>
</evidence>
<dbReference type="PANTHER" id="PTHR33349">
    <property type="entry name" value="EMB|CAB62594.1"/>
    <property type="match status" value="1"/>
</dbReference>
<dbReference type="SMART" id="SM01054">
    <property type="entry name" value="CaM_binding"/>
    <property type="match status" value="1"/>
</dbReference>
<keyword evidence="4" id="KW-1185">Reference proteome</keyword>
<feature type="region of interest" description="Disordered" evidence="1">
    <location>
        <begin position="305"/>
        <end position="488"/>
    </location>
</feature>
<proteinExistence type="predicted"/>
<accession>A0A8T1QS21</accession>
<evidence type="ECO:0000313" key="3">
    <source>
        <dbReference type="EMBL" id="KAG6656971.1"/>
    </source>
</evidence>
<feature type="region of interest" description="Disordered" evidence="1">
    <location>
        <begin position="1"/>
        <end position="41"/>
    </location>
</feature>
<dbReference type="EMBL" id="CM031812">
    <property type="protein sequence ID" value="KAG6656971.1"/>
    <property type="molecule type" value="Genomic_DNA"/>
</dbReference>
<comment type="caution">
    <text evidence="3">The sequence shown here is derived from an EMBL/GenBank/DDBJ whole genome shotgun (WGS) entry which is preliminary data.</text>
</comment>
<feature type="compositionally biased region" description="Acidic residues" evidence="1">
    <location>
        <begin position="405"/>
        <end position="423"/>
    </location>
</feature>